<proteinExistence type="predicted"/>
<dbReference type="CDD" id="cd00118">
    <property type="entry name" value="LysM"/>
    <property type="match status" value="1"/>
</dbReference>
<evidence type="ECO:0000313" key="5">
    <source>
        <dbReference type="Proteomes" id="UP001140949"/>
    </source>
</evidence>
<dbReference type="InterPro" id="IPR036779">
    <property type="entry name" value="LysM_dom_sf"/>
</dbReference>
<dbReference type="SMART" id="SM00257">
    <property type="entry name" value="LysM"/>
    <property type="match status" value="2"/>
</dbReference>
<feature type="region of interest" description="Disordered" evidence="1">
    <location>
        <begin position="314"/>
        <end position="335"/>
    </location>
</feature>
<name>A0AAX6FDJ4_IRIPA</name>
<dbReference type="InterPro" id="IPR018392">
    <property type="entry name" value="LysM"/>
</dbReference>
<sequence>MRPFLLFIFIFLFISTAESVPFTCTSKSAKCQSLAGYFSANATTLSSLQALFNVSSLPSLLGANNLPLSTPPSHLLPPNSTLRIPFPCSCSAASGASDRTPVYTVRPTDLGLDFIARNVFLQFVTYKEIAAANNMANPNVITPGEKLWIPLPCSCDPVGWQETVHMAHIVAAGSSLEKIASEFGTEKDVLMKLNGITDPKSLQAGQVLDVPLHACSSSISNNSLDHGLLLPNGSYALTAANCIQCSCSSSSKYQLSCNPIQGLNSTVCPVTKCGDLYIGNSTTSGCDQTTCAYEGYTNSTGLKILSGLTTQSTCNVGSPRAQPPASSQPGGNSSPNSAGRLGLHRYWIQLIVLFQMALFFLSF</sequence>
<feature type="compositionally biased region" description="Low complexity" evidence="1">
    <location>
        <begin position="318"/>
        <end position="335"/>
    </location>
</feature>
<dbReference type="Pfam" id="PF01476">
    <property type="entry name" value="LysM"/>
    <property type="match status" value="2"/>
</dbReference>
<dbReference type="SUPFAM" id="SSF54106">
    <property type="entry name" value="LysM domain"/>
    <property type="match status" value="1"/>
</dbReference>
<protein>
    <submittedName>
        <fullName evidence="4">Chitin elicitor-binding protein-like</fullName>
    </submittedName>
</protein>
<feature type="domain" description="LysM" evidence="3">
    <location>
        <begin position="166"/>
        <end position="210"/>
    </location>
</feature>
<feature type="chain" id="PRO_5043623850" evidence="2">
    <location>
        <begin position="20"/>
        <end position="363"/>
    </location>
</feature>
<gene>
    <name evidence="4" type="ORF">M6B38_140835</name>
</gene>
<feature type="signal peptide" evidence="2">
    <location>
        <begin position="1"/>
        <end position="19"/>
    </location>
</feature>
<keyword evidence="2" id="KW-0732">Signal</keyword>
<accession>A0AAX6FDJ4</accession>
<dbReference type="EMBL" id="JANAVB010029782">
    <property type="protein sequence ID" value="KAJ6814442.1"/>
    <property type="molecule type" value="Genomic_DNA"/>
</dbReference>
<organism evidence="4 5">
    <name type="scientific">Iris pallida</name>
    <name type="common">Sweet iris</name>
    <dbReference type="NCBI Taxonomy" id="29817"/>
    <lineage>
        <taxon>Eukaryota</taxon>
        <taxon>Viridiplantae</taxon>
        <taxon>Streptophyta</taxon>
        <taxon>Embryophyta</taxon>
        <taxon>Tracheophyta</taxon>
        <taxon>Spermatophyta</taxon>
        <taxon>Magnoliopsida</taxon>
        <taxon>Liliopsida</taxon>
        <taxon>Asparagales</taxon>
        <taxon>Iridaceae</taxon>
        <taxon>Iridoideae</taxon>
        <taxon>Irideae</taxon>
        <taxon>Iris</taxon>
    </lineage>
</organism>
<dbReference type="PROSITE" id="PS51782">
    <property type="entry name" value="LYSM"/>
    <property type="match status" value="2"/>
</dbReference>
<dbReference type="Proteomes" id="UP001140949">
    <property type="component" value="Unassembled WGS sequence"/>
</dbReference>
<evidence type="ECO:0000313" key="4">
    <source>
        <dbReference type="EMBL" id="KAJ6814442.1"/>
    </source>
</evidence>
<keyword evidence="5" id="KW-1185">Reference proteome</keyword>
<dbReference type="AlphaFoldDB" id="A0AAX6FDJ4"/>
<reference evidence="4" key="2">
    <citation type="submission" date="2023-04" db="EMBL/GenBank/DDBJ databases">
        <authorList>
            <person name="Bruccoleri R.E."/>
            <person name="Oakeley E.J."/>
            <person name="Faust A.-M."/>
            <person name="Dessus-Babus S."/>
            <person name="Altorfer M."/>
            <person name="Burckhardt D."/>
            <person name="Oertli M."/>
            <person name="Naumann U."/>
            <person name="Petersen F."/>
            <person name="Wong J."/>
        </authorList>
    </citation>
    <scope>NUCLEOTIDE SEQUENCE</scope>
    <source>
        <strain evidence="4">GSM-AAB239-AS_SAM_17_03QT</strain>
        <tissue evidence="4">Leaf</tissue>
    </source>
</reference>
<feature type="domain" description="LysM" evidence="3">
    <location>
        <begin position="101"/>
        <end position="149"/>
    </location>
</feature>
<reference evidence="4" key="1">
    <citation type="journal article" date="2023" name="GigaByte">
        <title>Genome assembly of the bearded iris, Iris pallida Lam.</title>
        <authorList>
            <person name="Bruccoleri R.E."/>
            <person name="Oakeley E.J."/>
            <person name="Faust A.M.E."/>
            <person name="Altorfer M."/>
            <person name="Dessus-Babus S."/>
            <person name="Burckhardt D."/>
            <person name="Oertli M."/>
            <person name="Naumann U."/>
            <person name="Petersen F."/>
            <person name="Wong J."/>
        </authorList>
    </citation>
    <scope>NUCLEOTIDE SEQUENCE</scope>
    <source>
        <strain evidence="4">GSM-AAB239-AS_SAM_17_03QT</strain>
    </source>
</reference>
<evidence type="ECO:0000256" key="2">
    <source>
        <dbReference type="SAM" id="SignalP"/>
    </source>
</evidence>
<dbReference type="PANTHER" id="PTHR33734:SF11">
    <property type="entry name" value="LYSM DOMAIN-CONTAINING GPI-ANCHORED PROTEIN 2"/>
    <property type="match status" value="1"/>
</dbReference>
<dbReference type="PANTHER" id="PTHR33734">
    <property type="entry name" value="LYSM DOMAIN-CONTAINING GPI-ANCHORED PROTEIN 2"/>
    <property type="match status" value="1"/>
</dbReference>
<comment type="caution">
    <text evidence="4">The sequence shown here is derived from an EMBL/GenBank/DDBJ whole genome shotgun (WGS) entry which is preliminary data.</text>
</comment>
<evidence type="ECO:0000256" key="1">
    <source>
        <dbReference type="SAM" id="MobiDB-lite"/>
    </source>
</evidence>
<dbReference type="Gene3D" id="3.10.350.10">
    <property type="entry name" value="LysM domain"/>
    <property type="match status" value="2"/>
</dbReference>
<evidence type="ECO:0000259" key="3">
    <source>
        <dbReference type="PROSITE" id="PS51782"/>
    </source>
</evidence>